<dbReference type="Proteomes" id="UP000011863">
    <property type="component" value="Chromosome"/>
</dbReference>
<gene>
    <name evidence="2" type="ORF">YM304_36120</name>
</gene>
<keyword evidence="3" id="KW-1185">Reference proteome</keyword>
<name>A0A6C7EIY4_ILUCY</name>
<evidence type="ECO:0000256" key="1">
    <source>
        <dbReference type="SAM" id="Phobius"/>
    </source>
</evidence>
<evidence type="ECO:0000313" key="2">
    <source>
        <dbReference type="EMBL" id="BAN03926.1"/>
    </source>
</evidence>
<keyword evidence="1" id="KW-0472">Membrane</keyword>
<organism evidence="2 3">
    <name type="scientific">Ilumatobacter coccineus (strain NBRC 103263 / KCTC 29153 / YM16-304)</name>
    <dbReference type="NCBI Taxonomy" id="1313172"/>
    <lineage>
        <taxon>Bacteria</taxon>
        <taxon>Bacillati</taxon>
        <taxon>Actinomycetota</taxon>
        <taxon>Acidimicrobiia</taxon>
        <taxon>Acidimicrobiales</taxon>
        <taxon>Ilumatobacteraceae</taxon>
        <taxon>Ilumatobacter</taxon>
    </lineage>
</organism>
<dbReference type="KEGG" id="aym:YM304_36120"/>
<accession>A0A6C7EIY4</accession>
<dbReference type="AlphaFoldDB" id="A0A6C7EIY4"/>
<keyword evidence="1" id="KW-0812">Transmembrane</keyword>
<dbReference type="EMBL" id="AP012057">
    <property type="protein sequence ID" value="BAN03926.1"/>
    <property type="molecule type" value="Genomic_DNA"/>
</dbReference>
<evidence type="ECO:0000313" key="3">
    <source>
        <dbReference type="Proteomes" id="UP000011863"/>
    </source>
</evidence>
<reference evidence="2 3" key="1">
    <citation type="journal article" date="2013" name="Int. J. Syst. Evol. Microbiol.">
        <title>Ilumatobacter nonamiense sp. nov. and Ilumatobacter coccineum sp. nov., isolated from seashore sand.</title>
        <authorList>
            <person name="Matsumoto A."/>
            <person name="Kasai H."/>
            <person name="Matsuo Y."/>
            <person name="Shizuri Y."/>
            <person name="Ichikawa N."/>
            <person name="Fujita N."/>
            <person name="Omura S."/>
            <person name="Takahashi Y."/>
        </authorList>
    </citation>
    <scope>NUCLEOTIDE SEQUENCE [LARGE SCALE GENOMIC DNA]</scope>
    <source>
        <strain evidence="3">NBRC 103263 / KCTC 29153 / YM16-304</strain>
    </source>
</reference>
<protein>
    <submittedName>
        <fullName evidence="2">Uncharacterized protein</fullName>
    </submittedName>
</protein>
<proteinExistence type="predicted"/>
<feature type="transmembrane region" description="Helical" evidence="1">
    <location>
        <begin position="20"/>
        <end position="42"/>
    </location>
</feature>
<sequence>MIVAPQVDRPARLRTPFARAVVPVLGGILFFVVAGLFTWGVASYLSSGNSEPSDLLAPRRLDLGSVTGRASDVAEEGPLLFNELSTISGERSLVVDHEGDDPAVGWRLYYAFPPGRPDCPVTQVRGTATFIDCDGAELDVTELSPPTEEVRPVVEDERTLYLDLRAFSE</sequence>
<keyword evidence="1" id="KW-1133">Transmembrane helix</keyword>